<protein>
    <submittedName>
        <fullName evidence="12">Uncharacterized protein</fullName>
    </submittedName>
</protein>
<keyword evidence="8" id="KW-0809">Transit peptide</keyword>
<name>A0A4V6A8P1_POPAL</name>
<evidence type="ECO:0000256" key="10">
    <source>
        <dbReference type="ARBA" id="ARBA00023136"/>
    </source>
</evidence>
<comment type="similarity">
    <text evidence="2">Belongs to the polyprenol kinase family.</text>
</comment>
<keyword evidence="7" id="KW-0418">Kinase</keyword>
<keyword evidence="3" id="KW-0150">Chloroplast</keyword>
<evidence type="ECO:0000256" key="11">
    <source>
        <dbReference type="SAM" id="Phobius"/>
    </source>
</evidence>
<dbReference type="STRING" id="43335.A0A4V6A8P1"/>
<evidence type="ECO:0000256" key="1">
    <source>
        <dbReference type="ARBA" id="ARBA00004508"/>
    </source>
</evidence>
<evidence type="ECO:0000256" key="6">
    <source>
        <dbReference type="ARBA" id="ARBA00022692"/>
    </source>
</evidence>
<evidence type="ECO:0000256" key="9">
    <source>
        <dbReference type="ARBA" id="ARBA00022989"/>
    </source>
</evidence>
<evidence type="ECO:0000256" key="8">
    <source>
        <dbReference type="ARBA" id="ARBA00022946"/>
    </source>
</evidence>
<feature type="transmembrane region" description="Helical" evidence="11">
    <location>
        <begin position="272"/>
        <end position="295"/>
    </location>
</feature>
<evidence type="ECO:0000256" key="7">
    <source>
        <dbReference type="ARBA" id="ARBA00022777"/>
    </source>
</evidence>
<dbReference type="GO" id="GO:0031969">
    <property type="term" value="C:chloroplast membrane"/>
    <property type="evidence" value="ECO:0007669"/>
    <property type="project" value="UniProtKB-SubCell"/>
</dbReference>
<keyword evidence="5" id="KW-0808">Transferase</keyword>
<feature type="transmembrane region" description="Helical" evidence="11">
    <location>
        <begin position="301"/>
        <end position="318"/>
    </location>
</feature>
<gene>
    <name evidence="12" type="ORF">D5086_0000168830</name>
</gene>
<proteinExistence type="inferred from homology"/>
<dbReference type="PANTHER" id="PTHR32523:SF7">
    <property type="entry name" value="FARNESOL KINASE, CHLOROPLASTIC"/>
    <property type="match status" value="1"/>
</dbReference>
<keyword evidence="10 11" id="KW-0472">Membrane</keyword>
<dbReference type="AlphaFoldDB" id="A0A4V6A8P1"/>
<evidence type="ECO:0000256" key="4">
    <source>
        <dbReference type="ARBA" id="ARBA00022640"/>
    </source>
</evidence>
<organism evidence="12">
    <name type="scientific">Populus alba</name>
    <name type="common">White poplar</name>
    <dbReference type="NCBI Taxonomy" id="43335"/>
    <lineage>
        <taxon>Eukaryota</taxon>
        <taxon>Viridiplantae</taxon>
        <taxon>Streptophyta</taxon>
        <taxon>Embryophyta</taxon>
        <taxon>Tracheophyta</taxon>
        <taxon>Spermatophyta</taxon>
        <taxon>Magnoliopsida</taxon>
        <taxon>eudicotyledons</taxon>
        <taxon>Gunneridae</taxon>
        <taxon>Pentapetalae</taxon>
        <taxon>rosids</taxon>
        <taxon>fabids</taxon>
        <taxon>Malpighiales</taxon>
        <taxon>Salicaceae</taxon>
        <taxon>Saliceae</taxon>
        <taxon>Populus</taxon>
    </lineage>
</organism>
<dbReference type="EMBL" id="RCHU01000558">
    <property type="protein sequence ID" value="TKS01776.1"/>
    <property type="molecule type" value="Genomic_DNA"/>
</dbReference>
<keyword evidence="9 11" id="KW-1133">Transmembrane helix</keyword>
<keyword evidence="6 11" id="KW-0812">Transmembrane</keyword>
<comment type="subcellular location">
    <subcellularLocation>
        <location evidence="1">Plastid</location>
        <location evidence="1">Chloroplast membrane</location>
        <topology evidence="1">Multi-pass membrane protein</topology>
    </subcellularLocation>
</comment>
<dbReference type="GO" id="GO:0016301">
    <property type="term" value="F:kinase activity"/>
    <property type="evidence" value="ECO:0007669"/>
    <property type="project" value="UniProtKB-KW"/>
</dbReference>
<reference evidence="12" key="1">
    <citation type="submission" date="2018-10" db="EMBL/GenBank/DDBJ databases">
        <title>Population genomic analysis revealed the cold adaptation of white poplar.</title>
        <authorList>
            <person name="Liu Y.-J."/>
        </authorList>
    </citation>
    <scope>NUCLEOTIDE SEQUENCE [LARGE SCALE GENOMIC DNA]</scope>
    <source>
        <strain evidence="12">PAL-ZL1</strain>
    </source>
</reference>
<accession>A0A4V6A8P1</accession>
<feature type="transmembrane region" description="Helical" evidence="11">
    <location>
        <begin position="168"/>
        <end position="188"/>
    </location>
</feature>
<evidence type="ECO:0000256" key="5">
    <source>
        <dbReference type="ARBA" id="ARBA00022679"/>
    </source>
</evidence>
<sequence>MCSSKLNCSFHASPPSLRYDPHSRPLSNLKPTFILAPCQRINNSCTTRFEVGFQTSLRRSRGDPATKIAAAAMLHQNPVVSDLIATGVSDKKKSKKLWAAAMWTGSNPVVSDLCSAVVSAAVIFAFLQLWKETAKHGLDQKLNRKLVHISIGLVFMLCWPIFSSGHRGALFAAFTPGVNIIRMLLIGSGMWKDEATVKSMSRFGDRRELLRGPLYYALTITGACAIYWRTSPVAIAAICNLCAGDGVADIVGRRFGRQKIPYNKNKSIAGSVAMALAGFLASVGFMCYFASFGYVEKSWEMLLGFLVVSLASAFVESLPISTELDDNLTVTLTSILLGHLVF</sequence>
<feature type="transmembrane region" description="Helical" evidence="11">
    <location>
        <begin position="209"/>
        <end position="228"/>
    </location>
</feature>
<keyword evidence="4" id="KW-0934">Plastid</keyword>
<evidence type="ECO:0000256" key="3">
    <source>
        <dbReference type="ARBA" id="ARBA00022528"/>
    </source>
</evidence>
<dbReference type="PANTHER" id="PTHR32523">
    <property type="entry name" value="PHYTOL KINASE 1, CHLOROPLASTIC"/>
    <property type="match status" value="1"/>
</dbReference>
<comment type="caution">
    <text evidence="12">The sequence shown here is derived from an EMBL/GenBank/DDBJ whole genome shotgun (WGS) entry which is preliminary data.</text>
</comment>
<evidence type="ECO:0000313" key="12">
    <source>
        <dbReference type="EMBL" id="TKS01776.1"/>
    </source>
</evidence>
<evidence type="ECO:0000256" key="2">
    <source>
        <dbReference type="ARBA" id="ARBA00010794"/>
    </source>
</evidence>
<dbReference type="InterPro" id="IPR039606">
    <property type="entry name" value="Phytol/farnesol_kinase"/>
</dbReference>
<feature type="transmembrane region" description="Helical" evidence="11">
    <location>
        <begin position="142"/>
        <end position="162"/>
    </location>
</feature>